<protein>
    <submittedName>
        <fullName evidence="1">Uncharacterized protein</fullName>
    </submittedName>
</protein>
<dbReference type="EMBL" id="OY731406">
    <property type="protein sequence ID" value="CAJ1974219.1"/>
    <property type="molecule type" value="Genomic_DNA"/>
</dbReference>
<sequence>MGKRMLRVEMGSAVREICTRFKLLERCGKKTLMVREIVTRSSEYEKKQDE</sequence>
<reference evidence="1" key="1">
    <citation type="submission" date="2023-10" db="EMBL/GenBank/DDBJ databases">
        <authorList>
            <person name="Domelevo Entfellner J.-B."/>
        </authorList>
    </citation>
    <scope>NUCLEOTIDE SEQUENCE</scope>
</reference>
<organism evidence="1 2">
    <name type="scientific">Sphenostylis stenocarpa</name>
    <dbReference type="NCBI Taxonomy" id="92480"/>
    <lineage>
        <taxon>Eukaryota</taxon>
        <taxon>Viridiplantae</taxon>
        <taxon>Streptophyta</taxon>
        <taxon>Embryophyta</taxon>
        <taxon>Tracheophyta</taxon>
        <taxon>Spermatophyta</taxon>
        <taxon>Magnoliopsida</taxon>
        <taxon>eudicotyledons</taxon>
        <taxon>Gunneridae</taxon>
        <taxon>Pentapetalae</taxon>
        <taxon>rosids</taxon>
        <taxon>fabids</taxon>
        <taxon>Fabales</taxon>
        <taxon>Fabaceae</taxon>
        <taxon>Papilionoideae</taxon>
        <taxon>50 kb inversion clade</taxon>
        <taxon>NPAAA clade</taxon>
        <taxon>indigoferoid/millettioid clade</taxon>
        <taxon>Phaseoleae</taxon>
        <taxon>Sphenostylis</taxon>
    </lineage>
</organism>
<evidence type="ECO:0000313" key="2">
    <source>
        <dbReference type="Proteomes" id="UP001189624"/>
    </source>
</evidence>
<name>A0AA86THH6_9FABA</name>
<evidence type="ECO:0000313" key="1">
    <source>
        <dbReference type="EMBL" id="CAJ1974219.1"/>
    </source>
</evidence>
<keyword evidence="2" id="KW-1185">Reference proteome</keyword>
<proteinExistence type="predicted"/>
<dbReference type="Gramene" id="rna-AYBTSS11_LOCUS26291">
    <property type="protein sequence ID" value="CAJ1974219.1"/>
    <property type="gene ID" value="gene-AYBTSS11_LOCUS26291"/>
</dbReference>
<dbReference type="Proteomes" id="UP001189624">
    <property type="component" value="Chromosome 9"/>
</dbReference>
<accession>A0AA86THH6</accession>
<gene>
    <name evidence="1" type="ORF">AYBTSS11_LOCUS26291</name>
</gene>
<dbReference type="AlphaFoldDB" id="A0AA86THH6"/>